<protein>
    <submittedName>
        <fullName evidence="1">RHS repeat-associated core domain-containing protein</fullName>
    </submittedName>
</protein>
<dbReference type="Proteomes" id="UP001368318">
    <property type="component" value="Chromosome"/>
</dbReference>
<dbReference type="AlphaFoldDB" id="A0AAU6P393"/>
<dbReference type="NCBIfam" id="TIGR03696">
    <property type="entry name" value="Rhs_assc_core"/>
    <property type="match status" value="1"/>
</dbReference>
<accession>A0AAU6P393</accession>
<evidence type="ECO:0000313" key="1">
    <source>
        <dbReference type="EMBL" id="WXA04250.1"/>
    </source>
</evidence>
<evidence type="ECO:0000313" key="2">
    <source>
        <dbReference type="Proteomes" id="UP001368318"/>
    </source>
</evidence>
<dbReference type="Gene3D" id="2.180.10.10">
    <property type="entry name" value="RHS repeat-associated core"/>
    <property type="match status" value="1"/>
</dbReference>
<name>A0AAU6P393_9FLAO</name>
<dbReference type="EMBL" id="CP136924">
    <property type="protein sequence ID" value="WXA04250.1"/>
    <property type="molecule type" value="Genomic_DNA"/>
</dbReference>
<reference evidence="1 2" key="1">
    <citation type="submission" date="2023-10" db="EMBL/GenBank/DDBJ databases">
        <title>Culture-based analysis of two novel bacteria associated with mangrove crab gills.</title>
        <authorList>
            <person name="Yang X."/>
            <person name="Garuglieri E."/>
            <person name="Van Goethem M.W."/>
            <person name="Fusi M."/>
            <person name="Marasco R."/>
            <person name="Daffonchio D.G."/>
        </authorList>
    </citation>
    <scope>NUCLEOTIDE SEQUENCE [LARGE SCALE GENOMIC DNA]</scope>
    <source>
        <strain evidence="2">UG2_2</strain>
    </source>
</reference>
<sequence>MFIREKFIENSENDYPSFGMLLPKRHGSVDSYRYGFQGQEKDDEIKGEGNSINYKFRMHDPRVGRFLSLDPLAPQYPHNSPYAFSENRVIDGIELEGLERTSITYKWNEKNQGYDQPIRIDQGYGSGSVMRWKGGPIVPSGYDQRAIYFDDENNEIADRVSKSASRIWKESSLVTKGELKTSLTKSKKVNISVTTAKVSAEQQFQKTTASFSKNEGLEIKVEGSQTTLSVGGGLKRGTLTVKKSSNGDFTQVIELAELVQIKATKKNNGSESQSIFFVLPPVEIGKGAGTETKLTIKGGIEHKEPVEVNFNDIQNDDKNKKN</sequence>
<keyword evidence="2" id="KW-1185">Reference proteome</keyword>
<dbReference type="InterPro" id="IPR022385">
    <property type="entry name" value="Rhs_assc_core"/>
</dbReference>
<organism evidence="1 2">
    <name type="scientific">Mangrovimonas cancribranchiae</name>
    <dbReference type="NCBI Taxonomy" id="3080055"/>
    <lineage>
        <taxon>Bacteria</taxon>
        <taxon>Pseudomonadati</taxon>
        <taxon>Bacteroidota</taxon>
        <taxon>Flavobacteriia</taxon>
        <taxon>Flavobacteriales</taxon>
        <taxon>Flavobacteriaceae</taxon>
        <taxon>Mangrovimonas</taxon>
    </lineage>
</organism>
<proteinExistence type="predicted"/>
<gene>
    <name evidence="1" type="ORF">R3L16_11450</name>
</gene>